<feature type="compositionally biased region" description="Low complexity" evidence="2">
    <location>
        <begin position="380"/>
        <end position="391"/>
    </location>
</feature>
<name>A0A8X6Y5W2_9ARAC</name>
<feature type="region of interest" description="Disordered" evidence="2">
    <location>
        <begin position="1193"/>
        <end position="1239"/>
    </location>
</feature>
<feature type="region of interest" description="Disordered" evidence="2">
    <location>
        <begin position="1149"/>
        <end position="1173"/>
    </location>
</feature>
<feature type="compositionally biased region" description="Polar residues" evidence="2">
    <location>
        <begin position="490"/>
        <end position="502"/>
    </location>
</feature>
<feature type="coiled-coil region" evidence="1">
    <location>
        <begin position="235"/>
        <end position="262"/>
    </location>
</feature>
<feature type="compositionally biased region" description="Basic and acidic residues" evidence="2">
    <location>
        <begin position="435"/>
        <end position="460"/>
    </location>
</feature>
<feature type="compositionally biased region" description="Polar residues" evidence="2">
    <location>
        <begin position="1215"/>
        <end position="1231"/>
    </location>
</feature>
<keyword evidence="4" id="KW-1185">Reference proteome</keyword>
<feature type="region of interest" description="Disordered" evidence="2">
    <location>
        <begin position="1097"/>
        <end position="1127"/>
    </location>
</feature>
<feature type="compositionally biased region" description="Basic and acidic residues" evidence="2">
    <location>
        <begin position="1432"/>
        <end position="1460"/>
    </location>
</feature>
<evidence type="ECO:0000313" key="3">
    <source>
        <dbReference type="EMBL" id="GFY65236.1"/>
    </source>
</evidence>
<feature type="region of interest" description="Disordered" evidence="2">
    <location>
        <begin position="490"/>
        <end position="522"/>
    </location>
</feature>
<keyword evidence="1" id="KW-0175">Coiled coil</keyword>
<organism evidence="3 4">
    <name type="scientific">Trichonephila inaurata madagascariensis</name>
    <dbReference type="NCBI Taxonomy" id="2747483"/>
    <lineage>
        <taxon>Eukaryota</taxon>
        <taxon>Metazoa</taxon>
        <taxon>Ecdysozoa</taxon>
        <taxon>Arthropoda</taxon>
        <taxon>Chelicerata</taxon>
        <taxon>Arachnida</taxon>
        <taxon>Araneae</taxon>
        <taxon>Araneomorphae</taxon>
        <taxon>Entelegynae</taxon>
        <taxon>Araneoidea</taxon>
        <taxon>Nephilidae</taxon>
        <taxon>Trichonephila</taxon>
        <taxon>Trichonephila inaurata</taxon>
    </lineage>
</organism>
<dbReference type="OrthoDB" id="8123507at2759"/>
<feature type="compositionally biased region" description="Low complexity" evidence="2">
    <location>
        <begin position="503"/>
        <end position="512"/>
    </location>
</feature>
<feature type="compositionally biased region" description="Low complexity" evidence="2">
    <location>
        <begin position="911"/>
        <end position="929"/>
    </location>
</feature>
<accession>A0A8X6Y5W2</accession>
<feature type="compositionally biased region" description="Low complexity" evidence="2">
    <location>
        <begin position="1536"/>
        <end position="1549"/>
    </location>
</feature>
<comment type="caution">
    <text evidence="3">The sequence shown here is derived from an EMBL/GenBank/DDBJ whole genome shotgun (WGS) entry which is preliminary data.</text>
</comment>
<dbReference type="EMBL" id="BMAV01015538">
    <property type="protein sequence ID" value="GFY65236.1"/>
    <property type="molecule type" value="Genomic_DNA"/>
</dbReference>
<evidence type="ECO:0000313" key="4">
    <source>
        <dbReference type="Proteomes" id="UP000886998"/>
    </source>
</evidence>
<sequence>MVESFLVQNKDNNLIEEEKIMENFSGNNGNGSSIFQGKIREQDFSAEQKLNELKAAIEELTRQDLLRRLECERQASSCIDEISSQAELHIGEGDDEDYFTGEKGRVLGDFWNFFESLFNLFEVDVDVDDPKIYQMLKEKKEKNWLLSIIKFLRDKLKELIKKIFARDLSFNQRLDKEIKELQEKLGSGELSEEEFARALERLTALQDLKLRLQMAVVGWIVTMFAEMFGVELAAAVEASTEKEDKKAEKTSLKEENKEVHKDVEIKVDEREKPKVPVSLFEVSPGFVRPVVLSKPELDLLPKPIMPPIPKEVIKEETREVKETKPKVEEEKKVEQPKKEVCPPKPTGQPGTGGIIFNSESIGESTGRSRDASESANGRGTTSADKSSSISGKESKSTDEHKTDNPFAKLREKVAQRKEFADNEKSSAGQHSVASDAKENPKSKFTDVLEEPAARGNEDNMHGSNDNGGGNKWPSHKKVEWIGPDKYKNYEQQSESSKPNTQLGSSSATSAGSSKDKGKSKVNTNFTVKGNKIVGLFADDTDVAEYLHRIGEEIIKQQYSSREVAGRYYNLNYFPFVLGANPNKKKSNIKGVMEVKLADSANREVIHNLKIHLVNEFRRAVILKLIARLQKAVGITEEKAHEWIGETFRIGAIGKSSSYLCCIAFSDEYLKRRYDSETFELLKGEYIKEFNSRLRECGLKSSDFYEYKDDMLYIKNISDKVVRSVAEYERGRVALDFRTPGTEDSKVENFKDVLGDFIFKWTGKPINAYGYDIFADEGKIGSGNNFVLIPLTKACDDQLEFLKRKDVYKINIEYKNLMSDIRGKTADPDINSCENPIYAFSNKGIAQLLPKIMESAITYNKENKRFEFAVDPGNFRRRGLNRSSSTVNSPTHAGPSGLRTPPNQEKDEGYHSNSPKSKDSGSSSSVPGPSTELSYMEWESPTGKSQDGVLKESPRQGSEKEKGGPLHNQLGLAGISGGPSTRMSSTAVNRVIEPEKCVGAAQNVPTWSSASSQQTNHGLSQGTSGNQWMSSMQFTQLGPIDLSWKGAAQNVPTWSSASSQQTNHGSSQGTSGNQWMSSMQFTQLEPIDLSLEGAAQNVPAWSSASSQQTNPGLSQGTHENKRPPSMQFTQLGPIDLSWKGAAQNVQVGLSAGSQPMDSSSFPVPPAHFSSSGSVSGSQLPVSFTRFGNVLAAQPQGRWSFSPPPQPQPPFIPSSSNVSGSQPPAQMSSSGASSLKGAQAGAHISEEEQELFKALLYAFNLNNYILDPPHTNFIVKNGKIASLIDDRVNVKEYLQEIIDKTKEEYCVTEKEAYDLNEFPFKFLPDRKKDPNEKDPKKKVVAEISCGALLNLKNLFIQKCKEKVEIKDIDVNIVKKAEKSQKDEWINFQVQEHRLSPKKAIKTCYPDESVLEYISIIKDKGGYWIDRDYNASEVKSFRRERWPAKGTSKAEKMQHKDEEKDSGKGTSESEVDLMDCKESSPVQQQNSRSDDEGNPSKSSRSGSSNSSSESDGENTRRKSLKRKPSSSEDKGSPRKSSKSESGNSSSEEAGGSPCSNLSDSELCGQFSKTRISRW</sequence>
<feature type="compositionally biased region" description="Polar residues" evidence="2">
    <location>
        <begin position="1098"/>
        <end position="1116"/>
    </location>
</feature>
<feature type="compositionally biased region" description="Pro residues" evidence="2">
    <location>
        <begin position="1200"/>
        <end position="1210"/>
    </location>
</feature>
<feature type="compositionally biased region" description="Low complexity" evidence="2">
    <location>
        <begin position="1492"/>
        <end position="1506"/>
    </location>
</feature>
<evidence type="ECO:0000256" key="2">
    <source>
        <dbReference type="SAM" id="MobiDB-lite"/>
    </source>
</evidence>
<feature type="compositionally biased region" description="Basic and acidic residues" evidence="2">
    <location>
        <begin position="392"/>
        <end position="424"/>
    </location>
</feature>
<feature type="region of interest" description="Disordered" evidence="2">
    <location>
        <begin position="873"/>
        <end position="982"/>
    </location>
</feature>
<gene>
    <name evidence="3" type="primary">WD_0838</name>
    <name evidence="3" type="ORF">TNIN_37381</name>
</gene>
<feature type="compositionally biased region" description="Polar residues" evidence="2">
    <location>
        <begin position="1149"/>
        <end position="1160"/>
    </location>
</feature>
<reference evidence="3" key="1">
    <citation type="submission" date="2020-08" db="EMBL/GenBank/DDBJ databases">
        <title>Multicomponent nature underlies the extraordinary mechanical properties of spider dragline silk.</title>
        <authorList>
            <person name="Kono N."/>
            <person name="Nakamura H."/>
            <person name="Mori M."/>
            <person name="Yoshida Y."/>
            <person name="Ohtoshi R."/>
            <person name="Malay A.D."/>
            <person name="Moran D.A.P."/>
            <person name="Tomita M."/>
            <person name="Numata K."/>
            <person name="Arakawa K."/>
        </authorList>
    </citation>
    <scope>NUCLEOTIDE SEQUENCE</scope>
</reference>
<proteinExistence type="predicted"/>
<feature type="region of interest" description="Disordered" evidence="2">
    <location>
        <begin position="315"/>
        <end position="477"/>
    </location>
</feature>
<protein>
    <submittedName>
        <fullName evidence="3">Uncharacterized protein</fullName>
    </submittedName>
</protein>
<feature type="compositionally biased region" description="Polar residues" evidence="2">
    <location>
        <begin position="880"/>
        <end position="890"/>
    </location>
</feature>
<feature type="compositionally biased region" description="Basic and acidic residues" evidence="2">
    <location>
        <begin position="315"/>
        <end position="341"/>
    </location>
</feature>
<feature type="region of interest" description="Disordered" evidence="2">
    <location>
        <begin position="1007"/>
        <end position="1026"/>
    </location>
</feature>
<dbReference type="Proteomes" id="UP000886998">
    <property type="component" value="Unassembled WGS sequence"/>
</dbReference>
<feature type="region of interest" description="Disordered" evidence="2">
    <location>
        <begin position="1432"/>
        <end position="1571"/>
    </location>
</feature>
<feature type="region of interest" description="Disordered" evidence="2">
    <location>
        <begin position="1050"/>
        <end position="1073"/>
    </location>
</feature>
<feature type="compositionally biased region" description="Basic and acidic residues" evidence="2">
    <location>
        <begin position="948"/>
        <end position="963"/>
    </location>
</feature>
<evidence type="ECO:0000256" key="1">
    <source>
        <dbReference type="SAM" id="Coils"/>
    </source>
</evidence>